<dbReference type="InterPro" id="IPR050309">
    <property type="entry name" value="Type-B_Carboxylest/Lipase"/>
</dbReference>
<dbReference type="InterPro" id="IPR002018">
    <property type="entry name" value="CarbesteraseB"/>
</dbReference>
<dbReference type="PANTHER" id="PTHR11559">
    <property type="entry name" value="CARBOXYLESTERASE"/>
    <property type="match status" value="1"/>
</dbReference>
<evidence type="ECO:0000256" key="3">
    <source>
        <dbReference type="ARBA" id="ARBA00023002"/>
    </source>
</evidence>
<dbReference type="FunFam" id="3.20.20.220:FF:000013">
    <property type="entry name" value="Proline dehydrogenase"/>
    <property type="match status" value="1"/>
</dbReference>
<dbReference type="GO" id="GO:0016787">
    <property type="term" value="F:hydrolase activity"/>
    <property type="evidence" value="ECO:0007669"/>
    <property type="project" value="UniProtKB-KW"/>
</dbReference>
<dbReference type="Gene3D" id="3.20.20.220">
    <property type="match status" value="1"/>
</dbReference>
<evidence type="ECO:0008006" key="10">
    <source>
        <dbReference type="Google" id="ProtNLM"/>
    </source>
</evidence>
<organism evidence="8 9">
    <name type="scientific">Talaromyces atroroseus</name>
    <dbReference type="NCBI Taxonomy" id="1441469"/>
    <lineage>
        <taxon>Eukaryota</taxon>
        <taxon>Fungi</taxon>
        <taxon>Dikarya</taxon>
        <taxon>Ascomycota</taxon>
        <taxon>Pezizomycotina</taxon>
        <taxon>Eurotiomycetes</taxon>
        <taxon>Eurotiomycetidae</taxon>
        <taxon>Eurotiales</taxon>
        <taxon>Trichocomaceae</taxon>
        <taxon>Talaromyces</taxon>
        <taxon>Talaromyces sect. Trachyspermi</taxon>
    </lineage>
</organism>
<dbReference type="InterPro" id="IPR029058">
    <property type="entry name" value="AB_hydrolase_fold"/>
</dbReference>
<dbReference type="GeneID" id="31003155"/>
<gene>
    <name evidence="8" type="ORF">UA08_03400</name>
</gene>
<dbReference type="RefSeq" id="XP_020121324.1">
    <property type="nucleotide sequence ID" value="XM_020265696.1"/>
</dbReference>
<dbReference type="SUPFAM" id="SSF53474">
    <property type="entry name" value="alpha/beta-Hydrolases"/>
    <property type="match status" value="1"/>
</dbReference>
<feature type="chain" id="PRO_5012827271" description="Carboxylesterase type B domain-containing protein" evidence="5">
    <location>
        <begin position="23"/>
        <end position="1169"/>
    </location>
</feature>
<evidence type="ECO:0000256" key="5">
    <source>
        <dbReference type="SAM" id="SignalP"/>
    </source>
</evidence>
<keyword evidence="3" id="KW-0560">Oxidoreductase</keyword>
<dbReference type="STRING" id="1441469.A0A225AP00"/>
<dbReference type="AlphaFoldDB" id="A0A225AP00"/>
<accession>A0A225AP00</accession>
<evidence type="ECO:0000256" key="1">
    <source>
        <dbReference type="ARBA" id="ARBA00005964"/>
    </source>
</evidence>
<dbReference type="Gene3D" id="3.40.50.1820">
    <property type="entry name" value="alpha/beta hydrolase"/>
    <property type="match status" value="1"/>
</dbReference>
<dbReference type="InterPro" id="IPR002872">
    <property type="entry name" value="Proline_DH_dom"/>
</dbReference>
<dbReference type="GO" id="GO:0016491">
    <property type="term" value="F:oxidoreductase activity"/>
    <property type="evidence" value="ECO:0007669"/>
    <property type="project" value="UniProtKB-KW"/>
</dbReference>
<evidence type="ECO:0000313" key="9">
    <source>
        <dbReference type="Proteomes" id="UP000214365"/>
    </source>
</evidence>
<dbReference type="InterPro" id="IPR029041">
    <property type="entry name" value="FAD-linked_oxidoreductase-like"/>
</dbReference>
<evidence type="ECO:0000259" key="6">
    <source>
        <dbReference type="Pfam" id="PF00135"/>
    </source>
</evidence>
<feature type="domain" description="Carboxylesterase type B" evidence="6">
    <location>
        <begin position="65"/>
        <end position="538"/>
    </location>
</feature>
<feature type="compositionally biased region" description="Polar residues" evidence="4">
    <location>
        <begin position="682"/>
        <end position="718"/>
    </location>
</feature>
<protein>
    <recommendedName>
        <fullName evidence="10">Carboxylesterase type B domain-containing protein</fullName>
    </recommendedName>
</protein>
<dbReference type="EMBL" id="LFMY01000004">
    <property type="protein sequence ID" value="OKL61203.1"/>
    <property type="molecule type" value="Genomic_DNA"/>
</dbReference>
<dbReference type="Pfam" id="PF00135">
    <property type="entry name" value="COesterase"/>
    <property type="match status" value="1"/>
</dbReference>
<feature type="domain" description="Proline dehydrogenase" evidence="7">
    <location>
        <begin position="870"/>
        <end position="1144"/>
    </location>
</feature>
<evidence type="ECO:0000259" key="7">
    <source>
        <dbReference type="Pfam" id="PF01619"/>
    </source>
</evidence>
<comment type="similarity">
    <text evidence="1">Belongs to the type-B carboxylesterase/lipase family.</text>
</comment>
<evidence type="ECO:0000313" key="8">
    <source>
        <dbReference type="EMBL" id="OKL61203.1"/>
    </source>
</evidence>
<dbReference type="InterPro" id="IPR019826">
    <property type="entry name" value="Carboxylesterase_B_AS"/>
</dbReference>
<comment type="caution">
    <text evidence="8">The sequence shown here is derived from an EMBL/GenBank/DDBJ whole genome shotgun (WGS) entry which is preliminary data.</text>
</comment>
<keyword evidence="2" id="KW-0378">Hydrolase</keyword>
<keyword evidence="9" id="KW-1185">Reference proteome</keyword>
<evidence type="ECO:0000256" key="4">
    <source>
        <dbReference type="SAM" id="MobiDB-lite"/>
    </source>
</evidence>
<proteinExistence type="inferred from homology"/>
<reference evidence="8 9" key="1">
    <citation type="submission" date="2015-06" db="EMBL/GenBank/DDBJ databases">
        <title>Talaromyces atroroseus IBT 11181 draft genome.</title>
        <authorList>
            <person name="Rasmussen K.B."/>
            <person name="Rasmussen S."/>
            <person name="Petersen B."/>
            <person name="Sicheritz-Ponten T."/>
            <person name="Mortensen U.H."/>
            <person name="Thrane U."/>
        </authorList>
    </citation>
    <scope>NUCLEOTIDE SEQUENCE [LARGE SCALE GENOMIC DNA]</scope>
    <source>
        <strain evidence="8 9">IBT 11181</strain>
    </source>
</reference>
<sequence length="1169" mass="128483">MGARSSWLQALLLSLYAHSSLSQSTPPSNPFPAGQLPDPTNSLKVDLGYAGYAGVYNDGLNHWYGRLRWQASIPPQTTFNGTFVNASTMGSVCPQAPDHIDTAEPKWTASSSESEDCLILNVWSPPDAVDLPVFVYIHGGGYGTGSGDTNLPFLINVSESKFVGVAMQYRLAAFGFLAGNEVQEYGTANAGLHDQYLALQWIQKYISLFGGDPNRVTIAGESAGGGSVMLHSMAYGGAVGDDLFDGVFAASPYLPQQWNYDDPATVAAYETFADLAGCSNSTTETVFDCLVAQDTDILQNASYAATVNAKYGQWAFLPVTDGRFVQQRPSVQLTKGPLNGNRGLVGNNANEGVSFVPQNISTEDDFVEFIRYLMPQLTDREVQPILDQYPMPQDPPTVRFATDGVDEDATAVFVSPFAVGQQQRANNLYAEMTFVCPSYWLADAFGRHGRQSHKYQFSLVNSLHADDLATYFQIYGYLQDTMSQAFQDSFIYSFIANGAPTNVSTYISDVPTDIAQVLASWPAYTPQNPLQVSLNQTGGNLTTATDLANPYDFEIETYVEPGLVPNFTVVNAYDWEGGRGARCDFWKSIGEVIRASNRMLAGPINRQLLPGTVADQMRGSAGPTMHLHRSGRDQPLRRPWALWKARTRQVDIIDTDDDSITPQAAHVLRNTRYVSTSQHAKSSATVLGSGPVGTTANGSLLQPSYSVPQALQPGQSKSQHNHLQKPEGTAPPSKLTSTKSPLGDLPLSAVLRSAFILTVSSSPLLLRPCIWALSLLENPKSALTDVDRNPLLKWVVKKTIYKQFNAGENKAEVQQSIVETKDLGCRGVLLGYAREVLVADSNSNPHDETLARQEIDTWLQGTLQGVDMATEGDFIALKFTGMGTQAVHLLKDRQPPSEYMDSAIRKACDAAIAKSARLLVDAEEQAVQLGIEDWIMKYQKYCNLQTPGRATFYGTYQAYLKGVPANIARHLAMAEKDGYTLGVKLVRGAYMKIESRHLIWDTKEDTDACYDGIVEALLTRRYNSMLRPAPESKDQKCLPSVNAIIATHNRDSVLKAHSIRTKQAANNEPRIELAYAQLQGMADEISCDLIHSFSHTTEQDFSTKEIQPLERPNVYKLLTWGSVQECMGFLFRRALENTEAVTRTKDSRIAMYGELWRRAKLAVTGQRRG</sequence>
<dbReference type="Pfam" id="PF01619">
    <property type="entry name" value="Pro_dh"/>
    <property type="match status" value="1"/>
</dbReference>
<dbReference type="SUPFAM" id="SSF51730">
    <property type="entry name" value="FAD-linked oxidoreductase"/>
    <property type="match status" value="1"/>
</dbReference>
<keyword evidence="5" id="KW-0732">Signal</keyword>
<dbReference type="OrthoDB" id="408631at2759"/>
<feature type="signal peptide" evidence="5">
    <location>
        <begin position="1"/>
        <end position="22"/>
    </location>
</feature>
<dbReference type="Proteomes" id="UP000214365">
    <property type="component" value="Unassembled WGS sequence"/>
</dbReference>
<feature type="region of interest" description="Disordered" evidence="4">
    <location>
        <begin position="682"/>
        <end position="739"/>
    </location>
</feature>
<dbReference type="PROSITE" id="PS00122">
    <property type="entry name" value="CARBOXYLESTERASE_B_1"/>
    <property type="match status" value="1"/>
</dbReference>
<evidence type="ECO:0000256" key="2">
    <source>
        <dbReference type="ARBA" id="ARBA00022801"/>
    </source>
</evidence>
<name>A0A225AP00_TALAT</name>